<keyword evidence="2" id="KW-1185">Reference proteome</keyword>
<dbReference type="AlphaFoldDB" id="A0AAV6PQR3"/>
<feature type="non-terminal residue" evidence="1">
    <location>
        <position position="1"/>
    </location>
</feature>
<accession>A0AAV6PQR3</accession>
<comment type="caution">
    <text evidence="1">The sequence shown here is derived from an EMBL/GenBank/DDBJ whole genome shotgun (WGS) entry which is preliminary data.</text>
</comment>
<protein>
    <recommendedName>
        <fullName evidence="3">CUE domain-containing protein</fullName>
    </recommendedName>
</protein>
<evidence type="ECO:0000313" key="1">
    <source>
        <dbReference type="EMBL" id="KAG7471690.1"/>
    </source>
</evidence>
<name>A0AAV6PQR3_SOLSE</name>
<proteinExistence type="predicted"/>
<organism evidence="1 2">
    <name type="scientific">Solea senegalensis</name>
    <name type="common">Senegalese sole</name>
    <dbReference type="NCBI Taxonomy" id="28829"/>
    <lineage>
        <taxon>Eukaryota</taxon>
        <taxon>Metazoa</taxon>
        <taxon>Chordata</taxon>
        <taxon>Craniata</taxon>
        <taxon>Vertebrata</taxon>
        <taxon>Euteleostomi</taxon>
        <taxon>Actinopterygii</taxon>
        <taxon>Neopterygii</taxon>
        <taxon>Teleostei</taxon>
        <taxon>Neoteleostei</taxon>
        <taxon>Acanthomorphata</taxon>
        <taxon>Carangaria</taxon>
        <taxon>Pleuronectiformes</taxon>
        <taxon>Pleuronectoidei</taxon>
        <taxon>Soleidae</taxon>
        <taxon>Solea</taxon>
    </lineage>
</organism>
<gene>
    <name evidence="1" type="ORF">JOB18_001577</name>
</gene>
<evidence type="ECO:0000313" key="2">
    <source>
        <dbReference type="Proteomes" id="UP000693946"/>
    </source>
</evidence>
<dbReference type="EMBL" id="JAGKHQ010000166">
    <property type="protein sequence ID" value="KAG7471690.1"/>
    <property type="molecule type" value="Genomic_DNA"/>
</dbReference>
<sequence>SESVESKPKKSLREVQLDQKRVNSAFLDRIEGRGGGVQKNHTQEQETELYLDYDFVLRRLMSDFPQCNRKFLEDIINQCHGDYEQIHSLLS</sequence>
<evidence type="ECO:0008006" key="3">
    <source>
        <dbReference type="Google" id="ProtNLM"/>
    </source>
</evidence>
<dbReference type="Proteomes" id="UP000693946">
    <property type="component" value="Unassembled WGS sequence"/>
</dbReference>
<reference evidence="1 2" key="1">
    <citation type="journal article" date="2021" name="Sci. Rep.">
        <title>Chromosome anchoring in Senegalese sole (Solea senegalensis) reveals sex-associated markers and genome rearrangements in flatfish.</title>
        <authorList>
            <person name="Guerrero-Cozar I."/>
            <person name="Gomez-Garrido J."/>
            <person name="Berbel C."/>
            <person name="Martinez-Blanch J.F."/>
            <person name="Alioto T."/>
            <person name="Claros M.G."/>
            <person name="Gagnaire P.A."/>
            <person name="Manchado M."/>
        </authorList>
    </citation>
    <scope>NUCLEOTIDE SEQUENCE [LARGE SCALE GENOMIC DNA]</scope>
    <source>
        <strain evidence="1">Sse05_10M</strain>
    </source>
</reference>